<feature type="modified residue" description="4-aspartylphosphate" evidence="5">
    <location>
        <position position="54"/>
    </location>
</feature>
<dbReference type="InterPro" id="IPR011006">
    <property type="entry name" value="CheY-like_superfamily"/>
</dbReference>
<reference evidence="9" key="1">
    <citation type="submission" date="2020-09" db="EMBL/GenBank/DDBJ databases">
        <title>Draft Genome Sequence of Paenibacillus sp. WST5.</title>
        <authorList>
            <person name="Bao Z."/>
        </authorList>
    </citation>
    <scope>NUCLEOTIDE SEQUENCE</scope>
    <source>
        <strain evidence="9">WST5</strain>
    </source>
</reference>
<dbReference type="RefSeq" id="WP_188175335.1">
    <property type="nucleotide sequence ID" value="NZ_JACVVD010000004.1"/>
</dbReference>
<feature type="domain" description="Response regulatory" evidence="8">
    <location>
        <begin position="3"/>
        <end position="119"/>
    </location>
</feature>
<comment type="caution">
    <text evidence="9">The sequence shown here is derived from an EMBL/GenBank/DDBJ whole genome shotgun (WGS) entry which is preliminary data.</text>
</comment>
<evidence type="ECO:0000313" key="10">
    <source>
        <dbReference type="Proteomes" id="UP000650466"/>
    </source>
</evidence>
<keyword evidence="2" id="KW-0805">Transcription regulation</keyword>
<dbReference type="GO" id="GO:0000160">
    <property type="term" value="P:phosphorelay signal transduction system"/>
    <property type="evidence" value="ECO:0007669"/>
    <property type="project" value="InterPro"/>
</dbReference>
<dbReference type="Gene3D" id="3.40.50.2300">
    <property type="match status" value="1"/>
</dbReference>
<evidence type="ECO:0000259" key="8">
    <source>
        <dbReference type="PROSITE" id="PS50110"/>
    </source>
</evidence>
<organism evidence="9 10">
    <name type="scientific">Paenibacillus sedimenti</name>
    <dbReference type="NCBI Taxonomy" id="2770274"/>
    <lineage>
        <taxon>Bacteria</taxon>
        <taxon>Bacillati</taxon>
        <taxon>Bacillota</taxon>
        <taxon>Bacilli</taxon>
        <taxon>Bacillales</taxon>
        <taxon>Paenibacillaceae</taxon>
        <taxon>Paenibacillus</taxon>
    </lineage>
</organism>
<dbReference type="InterPro" id="IPR058245">
    <property type="entry name" value="NreC/VraR/RcsB-like_REC"/>
</dbReference>
<gene>
    <name evidence="9" type="ORF">ICC18_14710</name>
</gene>
<dbReference type="Pfam" id="PF00196">
    <property type="entry name" value="GerE"/>
    <property type="match status" value="1"/>
</dbReference>
<dbReference type="GO" id="GO:0003677">
    <property type="term" value="F:DNA binding"/>
    <property type="evidence" value="ECO:0007669"/>
    <property type="project" value="UniProtKB-KW"/>
</dbReference>
<evidence type="ECO:0000256" key="4">
    <source>
        <dbReference type="ARBA" id="ARBA00023163"/>
    </source>
</evidence>
<evidence type="ECO:0000256" key="2">
    <source>
        <dbReference type="ARBA" id="ARBA00023015"/>
    </source>
</evidence>
<dbReference type="Pfam" id="PF00072">
    <property type="entry name" value="Response_reg"/>
    <property type="match status" value="1"/>
</dbReference>
<dbReference type="InterPro" id="IPR039420">
    <property type="entry name" value="WalR-like"/>
</dbReference>
<protein>
    <submittedName>
        <fullName evidence="9">Response regulator transcription factor</fullName>
    </submittedName>
</protein>
<dbReference type="EMBL" id="JACVVD010000004">
    <property type="protein sequence ID" value="MBD0381375.1"/>
    <property type="molecule type" value="Genomic_DNA"/>
</dbReference>
<accession>A0A926KP86</accession>
<dbReference type="InterPro" id="IPR000792">
    <property type="entry name" value="Tscrpt_reg_LuxR_C"/>
</dbReference>
<dbReference type="PANTHER" id="PTHR43214">
    <property type="entry name" value="TWO-COMPONENT RESPONSE REGULATOR"/>
    <property type="match status" value="1"/>
</dbReference>
<dbReference type="SMART" id="SM00421">
    <property type="entry name" value="HTH_LUXR"/>
    <property type="match status" value="1"/>
</dbReference>
<feature type="coiled-coil region" evidence="6">
    <location>
        <begin position="145"/>
        <end position="172"/>
    </location>
</feature>
<dbReference type="InterPro" id="IPR016032">
    <property type="entry name" value="Sig_transdc_resp-reg_C-effctor"/>
</dbReference>
<dbReference type="SUPFAM" id="SSF52172">
    <property type="entry name" value="CheY-like"/>
    <property type="match status" value="1"/>
</dbReference>
<name>A0A926KP86_9BACL</name>
<keyword evidence="6" id="KW-0175">Coiled coil</keyword>
<evidence type="ECO:0000256" key="6">
    <source>
        <dbReference type="SAM" id="Coils"/>
    </source>
</evidence>
<proteinExistence type="predicted"/>
<dbReference type="CDD" id="cd17535">
    <property type="entry name" value="REC_NarL-like"/>
    <property type="match status" value="1"/>
</dbReference>
<evidence type="ECO:0000259" key="7">
    <source>
        <dbReference type="PROSITE" id="PS50043"/>
    </source>
</evidence>
<dbReference type="Proteomes" id="UP000650466">
    <property type="component" value="Unassembled WGS sequence"/>
</dbReference>
<evidence type="ECO:0000256" key="1">
    <source>
        <dbReference type="ARBA" id="ARBA00022553"/>
    </source>
</evidence>
<evidence type="ECO:0000256" key="3">
    <source>
        <dbReference type="ARBA" id="ARBA00023125"/>
    </source>
</evidence>
<sequence>MIRVLIADDQALLREGLSTLLKLEQGIQVIGTAVDGEDAYLQALEKRPDVVLMDIRMPGTDGVEGTRKIKQAMTDVKVLILSTFYDNDLLMRALEEGASGYLLKEMPSEAIASGIRTVHSGGVVLQPSISEQLMDALKKMKEKSLDRDADRRKELERVNELTEREIEVLRLLGLGNTNKEIAGALFITEGTVKLHVSNLMAKMKFRDRTHAAIFAVRCGIMDK</sequence>
<dbReference type="SMART" id="SM00448">
    <property type="entry name" value="REC"/>
    <property type="match status" value="1"/>
</dbReference>
<dbReference type="PRINTS" id="PR00038">
    <property type="entry name" value="HTHLUXR"/>
</dbReference>
<evidence type="ECO:0000313" key="9">
    <source>
        <dbReference type="EMBL" id="MBD0381375.1"/>
    </source>
</evidence>
<evidence type="ECO:0000256" key="5">
    <source>
        <dbReference type="PROSITE-ProRule" id="PRU00169"/>
    </source>
</evidence>
<dbReference type="CDD" id="cd06170">
    <property type="entry name" value="LuxR_C_like"/>
    <property type="match status" value="1"/>
</dbReference>
<dbReference type="InterPro" id="IPR001789">
    <property type="entry name" value="Sig_transdc_resp-reg_receiver"/>
</dbReference>
<dbReference type="PROSITE" id="PS50043">
    <property type="entry name" value="HTH_LUXR_2"/>
    <property type="match status" value="1"/>
</dbReference>
<dbReference type="AlphaFoldDB" id="A0A926KP86"/>
<dbReference type="SUPFAM" id="SSF46894">
    <property type="entry name" value="C-terminal effector domain of the bipartite response regulators"/>
    <property type="match status" value="1"/>
</dbReference>
<feature type="domain" description="HTH luxR-type" evidence="7">
    <location>
        <begin position="154"/>
        <end position="219"/>
    </location>
</feature>
<keyword evidence="1 5" id="KW-0597">Phosphoprotein</keyword>
<keyword evidence="3" id="KW-0238">DNA-binding</keyword>
<keyword evidence="10" id="KW-1185">Reference proteome</keyword>
<dbReference type="PANTHER" id="PTHR43214:SF40">
    <property type="entry name" value="TRANSCRIPTIONAL REGULATORY PROTEIN LNRK"/>
    <property type="match status" value="1"/>
</dbReference>
<keyword evidence="4" id="KW-0804">Transcription</keyword>
<dbReference type="PROSITE" id="PS50110">
    <property type="entry name" value="RESPONSE_REGULATORY"/>
    <property type="match status" value="1"/>
</dbReference>
<dbReference type="PROSITE" id="PS00622">
    <property type="entry name" value="HTH_LUXR_1"/>
    <property type="match status" value="1"/>
</dbReference>
<dbReference type="GO" id="GO:0006355">
    <property type="term" value="P:regulation of DNA-templated transcription"/>
    <property type="evidence" value="ECO:0007669"/>
    <property type="project" value="InterPro"/>
</dbReference>